<accession>A0A9W6KYR9</accession>
<gene>
    <name evidence="1" type="ORF">GCM10017577_16110</name>
</gene>
<dbReference type="Proteomes" id="UP001143463">
    <property type="component" value="Unassembled WGS sequence"/>
</dbReference>
<protein>
    <submittedName>
        <fullName evidence="1">Uncharacterized protein</fullName>
    </submittedName>
</protein>
<dbReference type="EMBL" id="BSFQ01000005">
    <property type="protein sequence ID" value="GLL10471.1"/>
    <property type="molecule type" value="Genomic_DNA"/>
</dbReference>
<reference evidence="1" key="2">
    <citation type="submission" date="2023-01" db="EMBL/GenBank/DDBJ databases">
        <authorList>
            <person name="Sun Q."/>
            <person name="Evtushenko L."/>
        </authorList>
    </citation>
    <scope>NUCLEOTIDE SEQUENCE</scope>
    <source>
        <strain evidence="1">VKM Ac-1069</strain>
    </source>
</reference>
<sequence>MHLAVGHGSMPPFLHHICTGSPNGGPDARRSIIGATHSCSRPAGGNCRSPNPEKRREHLLAGTGVDYTGGLTLTDPRRMAAYFAKYGTADAGRSTDTSRYPST</sequence>
<proteinExistence type="predicted"/>
<organism evidence="1 2">
    <name type="scientific">Pseudonocardia halophobica</name>
    <dbReference type="NCBI Taxonomy" id="29401"/>
    <lineage>
        <taxon>Bacteria</taxon>
        <taxon>Bacillati</taxon>
        <taxon>Actinomycetota</taxon>
        <taxon>Actinomycetes</taxon>
        <taxon>Pseudonocardiales</taxon>
        <taxon>Pseudonocardiaceae</taxon>
        <taxon>Pseudonocardia</taxon>
    </lineage>
</organism>
<keyword evidence="2" id="KW-1185">Reference proteome</keyword>
<evidence type="ECO:0000313" key="2">
    <source>
        <dbReference type="Proteomes" id="UP001143463"/>
    </source>
</evidence>
<comment type="caution">
    <text evidence="1">The sequence shown here is derived from an EMBL/GenBank/DDBJ whole genome shotgun (WGS) entry which is preliminary data.</text>
</comment>
<name>A0A9W6KYR9_9PSEU</name>
<dbReference type="AlphaFoldDB" id="A0A9W6KYR9"/>
<evidence type="ECO:0000313" key="1">
    <source>
        <dbReference type="EMBL" id="GLL10471.1"/>
    </source>
</evidence>
<reference evidence="1" key="1">
    <citation type="journal article" date="2014" name="Int. J. Syst. Evol. Microbiol.">
        <title>Complete genome sequence of Corynebacterium casei LMG S-19264T (=DSM 44701T), isolated from a smear-ripened cheese.</title>
        <authorList>
            <consortium name="US DOE Joint Genome Institute (JGI-PGF)"/>
            <person name="Walter F."/>
            <person name="Albersmeier A."/>
            <person name="Kalinowski J."/>
            <person name="Ruckert C."/>
        </authorList>
    </citation>
    <scope>NUCLEOTIDE SEQUENCE</scope>
    <source>
        <strain evidence="1">VKM Ac-1069</strain>
    </source>
</reference>